<protein>
    <recommendedName>
        <fullName evidence="6">Multidrug and toxin extrusion protein</fullName>
    </recommendedName>
</protein>
<evidence type="ECO:0000256" key="2">
    <source>
        <dbReference type="ARBA" id="ARBA00010199"/>
    </source>
</evidence>
<dbReference type="AlphaFoldDB" id="A0A8D0GW01"/>
<feature type="transmembrane region" description="Helical" evidence="6">
    <location>
        <begin position="328"/>
        <end position="349"/>
    </location>
</feature>
<feature type="transmembrane region" description="Helical" evidence="6">
    <location>
        <begin position="12"/>
        <end position="33"/>
    </location>
</feature>
<comment type="caution">
    <text evidence="6">Lacks conserved residue(s) required for the propagation of feature annotation.</text>
</comment>
<comment type="similarity">
    <text evidence="2 6">Belongs to the multi antimicrobial extrusion (MATE) (TC 2.A.66.1) family.</text>
</comment>
<feature type="transmembrane region" description="Helical" evidence="6">
    <location>
        <begin position="228"/>
        <end position="248"/>
    </location>
</feature>
<dbReference type="NCBIfam" id="TIGR00797">
    <property type="entry name" value="matE"/>
    <property type="match status" value="1"/>
</dbReference>
<keyword evidence="8" id="KW-1185">Reference proteome</keyword>
<dbReference type="PANTHER" id="PTHR11206">
    <property type="entry name" value="MULTIDRUG RESISTANCE PROTEIN"/>
    <property type="match status" value="1"/>
</dbReference>
<name>A0A8D0GW01_SPHPU</name>
<dbReference type="CDD" id="cd13132">
    <property type="entry name" value="MATE_eukaryotic"/>
    <property type="match status" value="1"/>
</dbReference>
<dbReference type="InterPro" id="IPR002528">
    <property type="entry name" value="MATE_fam"/>
</dbReference>
<feature type="transmembrane region" description="Helical" evidence="6">
    <location>
        <begin position="268"/>
        <end position="290"/>
    </location>
</feature>
<dbReference type="Ensembl" id="ENSSPUT00000012315.1">
    <property type="protein sequence ID" value="ENSSPUP00000011540.1"/>
    <property type="gene ID" value="ENSSPUG00000008850.1"/>
</dbReference>
<keyword evidence="5 6" id="KW-0472">Membrane</keyword>
<dbReference type="GO" id="GO:0016020">
    <property type="term" value="C:membrane"/>
    <property type="evidence" value="ECO:0007669"/>
    <property type="project" value="UniProtKB-SubCell"/>
</dbReference>
<feature type="transmembrane region" description="Helical" evidence="6">
    <location>
        <begin position="444"/>
        <end position="464"/>
    </location>
</feature>
<evidence type="ECO:0000256" key="5">
    <source>
        <dbReference type="ARBA" id="ARBA00023136"/>
    </source>
</evidence>
<reference evidence="7" key="2">
    <citation type="submission" date="2025-09" db="UniProtKB">
        <authorList>
            <consortium name="Ensembl"/>
        </authorList>
    </citation>
    <scope>IDENTIFICATION</scope>
</reference>
<evidence type="ECO:0000256" key="3">
    <source>
        <dbReference type="ARBA" id="ARBA00022692"/>
    </source>
</evidence>
<evidence type="ECO:0000256" key="4">
    <source>
        <dbReference type="ARBA" id="ARBA00022989"/>
    </source>
</evidence>
<reference evidence="7" key="1">
    <citation type="submission" date="2025-08" db="UniProtKB">
        <authorList>
            <consortium name="Ensembl"/>
        </authorList>
    </citation>
    <scope>IDENTIFICATION</scope>
</reference>
<feature type="transmembrane region" description="Helical" evidence="6">
    <location>
        <begin position="83"/>
        <end position="100"/>
    </location>
</feature>
<dbReference type="Pfam" id="PF01554">
    <property type="entry name" value="MatE"/>
    <property type="match status" value="2"/>
</dbReference>
<organism evidence="7 8">
    <name type="scientific">Sphenodon punctatus</name>
    <name type="common">Tuatara</name>
    <name type="synonym">Hatteria punctata</name>
    <dbReference type="NCBI Taxonomy" id="8508"/>
    <lineage>
        <taxon>Eukaryota</taxon>
        <taxon>Metazoa</taxon>
        <taxon>Chordata</taxon>
        <taxon>Craniata</taxon>
        <taxon>Vertebrata</taxon>
        <taxon>Euteleostomi</taxon>
        <taxon>Lepidosauria</taxon>
        <taxon>Sphenodontia</taxon>
        <taxon>Sphenodontidae</taxon>
        <taxon>Sphenodon</taxon>
    </lineage>
</organism>
<sequence>MSYFKNVKRVGVILQRGILILLLFCFPCWALFINTEQILLLFRQDPEVSRLTQVYVMVFIPALPILLFSGSQAIILPQVVTSVVANILNVAMNAVFLYALKLGLVGSAWANTTSQYTQTILLFLYVWWKKMHTETWGGWTTECLQEWGSFMRLAMPSMLMMCIEWWTFEIGSFLVGLISVVELGAQSIIYELCTIAYLLPQGFSVAASVRVGNALGAGDAEQAKKSCIVVLLCTGAFAVVVAALLGSLKDVVAYIFTTDKDIVSLVSKVMLIFAPFHLLDAAAATCGGVLRGAGKQKIGAIANAIGYYAIGFPIGISLMFAAKLGVMGLWIGLVICISVQAFSFLVFVLRTDWMKAAEEAQIRAGLTGQLETADATGATANRSASFTYLTVDTDVSNGAVLPDTVSASETQSGCHLILPVEPPPHTIAPSGNILSKKQLVLRRGLSLVLAIAILLVGILVRMLTGSG</sequence>
<feature type="transmembrane region" description="Helical" evidence="6">
    <location>
        <begin position="302"/>
        <end position="322"/>
    </location>
</feature>
<dbReference type="GO" id="GO:1990961">
    <property type="term" value="P:xenobiotic detoxification by transmembrane export across the plasma membrane"/>
    <property type="evidence" value="ECO:0007669"/>
    <property type="project" value="InterPro"/>
</dbReference>
<dbReference type="GO" id="GO:0015297">
    <property type="term" value="F:antiporter activity"/>
    <property type="evidence" value="ECO:0007669"/>
    <property type="project" value="InterPro"/>
</dbReference>
<dbReference type="Proteomes" id="UP000694392">
    <property type="component" value="Unplaced"/>
</dbReference>
<evidence type="ECO:0000256" key="6">
    <source>
        <dbReference type="RuleBase" id="RU004914"/>
    </source>
</evidence>
<evidence type="ECO:0000313" key="8">
    <source>
        <dbReference type="Proteomes" id="UP000694392"/>
    </source>
</evidence>
<evidence type="ECO:0000313" key="7">
    <source>
        <dbReference type="Ensembl" id="ENSSPUP00000011540.1"/>
    </source>
</evidence>
<comment type="subcellular location">
    <subcellularLocation>
        <location evidence="1">Membrane</location>
        <topology evidence="1">Multi-pass membrane protein</topology>
    </subcellularLocation>
</comment>
<evidence type="ECO:0000256" key="1">
    <source>
        <dbReference type="ARBA" id="ARBA00004141"/>
    </source>
</evidence>
<dbReference type="OMA" id="MAMFVCE"/>
<keyword evidence="3 6" id="KW-0812">Transmembrane</keyword>
<dbReference type="InterPro" id="IPR045069">
    <property type="entry name" value="MATE_euk"/>
</dbReference>
<dbReference type="GeneTree" id="ENSGT00940000163327"/>
<accession>A0A8D0GW01</accession>
<feature type="transmembrane region" description="Helical" evidence="6">
    <location>
        <begin position="53"/>
        <end position="76"/>
    </location>
</feature>
<dbReference type="GO" id="GO:0042910">
    <property type="term" value="F:xenobiotic transmembrane transporter activity"/>
    <property type="evidence" value="ECO:0007669"/>
    <property type="project" value="InterPro"/>
</dbReference>
<proteinExistence type="inferred from homology"/>
<keyword evidence="4 6" id="KW-1133">Transmembrane helix</keyword>